<organism evidence="1 2">
    <name type="scientific">Anaerotignum lactatifermentans DSM 14214</name>
    <dbReference type="NCBI Taxonomy" id="1121323"/>
    <lineage>
        <taxon>Bacteria</taxon>
        <taxon>Bacillati</taxon>
        <taxon>Bacillota</taxon>
        <taxon>Clostridia</taxon>
        <taxon>Lachnospirales</taxon>
        <taxon>Anaerotignaceae</taxon>
        <taxon>Anaerotignum</taxon>
    </lineage>
</organism>
<sequence>MLQGNSRSDYFKKRRETIGQFSVSVPREKLIALDEKLKAKGQTKTAWLNEKIDEEIGK</sequence>
<name>A0A1M6KUW2_9FIRM</name>
<protein>
    <recommendedName>
        <fullName evidence="3">Ribbon-helix-helix protein, copG family</fullName>
    </recommendedName>
</protein>
<gene>
    <name evidence="1" type="ORF">SAMN02745138_00192</name>
</gene>
<evidence type="ECO:0008006" key="3">
    <source>
        <dbReference type="Google" id="ProtNLM"/>
    </source>
</evidence>
<accession>A0A1M6KUW2</accession>
<keyword evidence="2" id="KW-1185">Reference proteome</keyword>
<reference evidence="1 2" key="1">
    <citation type="submission" date="2016-11" db="EMBL/GenBank/DDBJ databases">
        <authorList>
            <person name="Jaros S."/>
            <person name="Januszkiewicz K."/>
            <person name="Wedrychowicz H."/>
        </authorList>
    </citation>
    <scope>NUCLEOTIDE SEQUENCE [LARGE SCALE GENOMIC DNA]</scope>
    <source>
        <strain evidence="1 2">DSM 14214</strain>
    </source>
</reference>
<proteinExistence type="predicted"/>
<dbReference type="RefSeq" id="WP_159432843.1">
    <property type="nucleotide sequence ID" value="NZ_FRAH01000004.1"/>
</dbReference>
<evidence type="ECO:0000313" key="1">
    <source>
        <dbReference type="EMBL" id="SHJ62719.1"/>
    </source>
</evidence>
<dbReference type="Proteomes" id="UP000183975">
    <property type="component" value="Unassembled WGS sequence"/>
</dbReference>
<dbReference type="AlphaFoldDB" id="A0A1M6KUW2"/>
<dbReference type="EMBL" id="FRAH01000004">
    <property type="protein sequence ID" value="SHJ62719.1"/>
    <property type="molecule type" value="Genomic_DNA"/>
</dbReference>
<dbReference type="OrthoDB" id="2084819at2"/>
<evidence type="ECO:0000313" key="2">
    <source>
        <dbReference type="Proteomes" id="UP000183975"/>
    </source>
</evidence>